<dbReference type="GO" id="GO:0003700">
    <property type="term" value="F:DNA-binding transcription factor activity"/>
    <property type="evidence" value="ECO:0007669"/>
    <property type="project" value="InterPro"/>
</dbReference>
<keyword evidence="3" id="KW-0238">DNA-binding</keyword>
<protein>
    <recommendedName>
        <fullName evidence="5">HTH lysR-type domain-containing protein</fullName>
    </recommendedName>
</protein>
<dbReference type="RefSeq" id="WP_107567004.1">
    <property type="nucleotide sequence ID" value="NZ_PYYB01000001.1"/>
</dbReference>
<accession>A0A2T4UH26</accession>
<dbReference type="PRINTS" id="PR00039">
    <property type="entry name" value="HTHLYSR"/>
</dbReference>
<evidence type="ECO:0000256" key="4">
    <source>
        <dbReference type="ARBA" id="ARBA00023163"/>
    </source>
</evidence>
<dbReference type="SUPFAM" id="SSF53850">
    <property type="entry name" value="Periplasmic binding protein-like II"/>
    <property type="match status" value="1"/>
</dbReference>
<keyword evidence="7" id="KW-1185">Reference proteome</keyword>
<evidence type="ECO:0000256" key="3">
    <source>
        <dbReference type="ARBA" id="ARBA00023125"/>
    </source>
</evidence>
<reference evidence="6 7" key="1">
    <citation type="submission" date="2018-03" db="EMBL/GenBank/DDBJ databases">
        <title>Aquarubrobacter algicola gen. nov., sp. nov., a novel actinobacterium isolated from shallow eutrophic lake during the end of cyanobacterial harmful algal blooms.</title>
        <authorList>
            <person name="Chun S.J."/>
        </authorList>
    </citation>
    <scope>NUCLEOTIDE SEQUENCE [LARGE SCALE GENOMIC DNA]</scope>
    <source>
        <strain evidence="6 7">Seoho-28</strain>
    </source>
</reference>
<comment type="caution">
    <text evidence="6">The sequence shown here is derived from an EMBL/GenBank/DDBJ whole genome shotgun (WGS) entry which is preliminary data.</text>
</comment>
<dbReference type="Gene3D" id="1.10.10.10">
    <property type="entry name" value="Winged helix-like DNA-binding domain superfamily/Winged helix DNA-binding domain"/>
    <property type="match status" value="1"/>
</dbReference>
<dbReference type="PANTHER" id="PTHR30346:SF0">
    <property type="entry name" value="HCA OPERON TRANSCRIPTIONAL ACTIVATOR HCAR"/>
    <property type="match status" value="1"/>
</dbReference>
<keyword evidence="4" id="KW-0804">Transcription</keyword>
<dbReference type="Pfam" id="PF00126">
    <property type="entry name" value="HTH_1"/>
    <property type="match status" value="1"/>
</dbReference>
<sequence length="295" mass="30413">MTPVPELRLLRSFVAVATAGSMSRAAAEQHISQQALSQQLRQLEDLLGVALLERSNRGAVPTAAGRTLLVEARRVLVAAERAVERTVQAAAGEGAVLRLGHTLTTAADLVPAITAHLATVAPGTRLLALELLARDLPGALLRGEVDLALLPYQELGPELTGTPVAAVALCVAVAADDPLAEHARVAVTALAPRPVHVWPRETAPGYHDAVRAAFAAAGVEPRLDTSAAGSAVWARIAQGPGIGVIAASQAASLPASIATRPLDPEPPPMRIDLAWRTDDPPAALDTVRAALPGVA</sequence>
<dbReference type="InterPro" id="IPR000847">
    <property type="entry name" value="LysR_HTH_N"/>
</dbReference>
<keyword evidence="2" id="KW-0805">Transcription regulation</keyword>
<evidence type="ECO:0000256" key="2">
    <source>
        <dbReference type="ARBA" id="ARBA00023015"/>
    </source>
</evidence>
<dbReference type="EMBL" id="PYYB01000001">
    <property type="protein sequence ID" value="PTL58566.1"/>
    <property type="molecule type" value="Genomic_DNA"/>
</dbReference>
<dbReference type="SUPFAM" id="SSF46785">
    <property type="entry name" value="Winged helix' DNA-binding domain"/>
    <property type="match status" value="1"/>
</dbReference>
<dbReference type="InterPro" id="IPR036388">
    <property type="entry name" value="WH-like_DNA-bd_sf"/>
</dbReference>
<evidence type="ECO:0000313" key="7">
    <source>
        <dbReference type="Proteomes" id="UP000240739"/>
    </source>
</evidence>
<dbReference type="PROSITE" id="PS50931">
    <property type="entry name" value="HTH_LYSR"/>
    <property type="match status" value="1"/>
</dbReference>
<dbReference type="Proteomes" id="UP000240739">
    <property type="component" value="Unassembled WGS sequence"/>
</dbReference>
<dbReference type="InterPro" id="IPR005119">
    <property type="entry name" value="LysR_subst-bd"/>
</dbReference>
<comment type="similarity">
    <text evidence="1">Belongs to the LysR transcriptional regulatory family.</text>
</comment>
<dbReference type="AlphaFoldDB" id="A0A2T4UH26"/>
<dbReference type="InterPro" id="IPR036390">
    <property type="entry name" value="WH_DNA-bd_sf"/>
</dbReference>
<proteinExistence type="inferred from homology"/>
<organism evidence="6 7">
    <name type="scientific">Paraconexibacter algicola</name>
    <dbReference type="NCBI Taxonomy" id="2133960"/>
    <lineage>
        <taxon>Bacteria</taxon>
        <taxon>Bacillati</taxon>
        <taxon>Actinomycetota</taxon>
        <taxon>Thermoleophilia</taxon>
        <taxon>Solirubrobacterales</taxon>
        <taxon>Paraconexibacteraceae</taxon>
        <taxon>Paraconexibacter</taxon>
    </lineage>
</organism>
<evidence type="ECO:0000259" key="5">
    <source>
        <dbReference type="PROSITE" id="PS50931"/>
    </source>
</evidence>
<dbReference type="FunFam" id="1.10.10.10:FF:000001">
    <property type="entry name" value="LysR family transcriptional regulator"/>
    <property type="match status" value="1"/>
</dbReference>
<evidence type="ECO:0000256" key="1">
    <source>
        <dbReference type="ARBA" id="ARBA00009437"/>
    </source>
</evidence>
<dbReference type="OrthoDB" id="3176554at2"/>
<dbReference type="Gene3D" id="3.40.190.10">
    <property type="entry name" value="Periplasmic binding protein-like II"/>
    <property type="match status" value="2"/>
</dbReference>
<evidence type="ECO:0000313" key="6">
    <source>
        <dbReference type="EMBL" id="PTL58566.1"/>
    </source>
</evidence>
<gene>
    <name evidence="6" type="ORF">C7Y72_02275</name>
</gene>
<dbReference type="Pfam" id="PF03466">
    <property type="entry name" value="LysR_substrate"/>
    <property type="match status" value="1"/>
</dbReference>
<feature type="domain" description="HTH lysR-type" evidence="5">
    <location>
        <begin position="5"/>
        <end position="62"/>
    </location>
</feature>
<dbReference type="GO" id="GO:0003677">
    <property type="term" value="F:DNA binding"/>
    <property type="evidence" value="ECO:0007669"/>
    <property type="project" value="UniProtKB-KW"/>
</dbReference>
<dbReference type="PANTHER" id="PTHR30346">
    <property type="entry name" value="TRANSCRIPTIONAL DUAL REGULATOR HCAR-RELATED"/>
    <property type="match status" value="1"/>
</dbReference>
<dbReference type="GO" id="GO:0032993">
    <property type="term" value="C:protein-DNA complex"/>
    <property type="evidence" value="ECO:0007669"/>
    <property type="project" value="TreeGrafter"/>
</dbReference>
<name>A0A2T4UH26_9ACTN</name>